<dbReference type="EMBL" id="HACA01009718">
    <property type="protein sequence ID" value="CDW27079.1"/>
    <property type="molecule type" value="Transcribed_RNA"/>
</dbReference>
<proteinExistence type="predicted"/>
<dbReference type="GO" id="GO:0005794">
    <property type="term" value="C:Golgi apparatus"/>
    <property type="evidence" value="ECO:0007669"/>
    <property type="project" value="TreeGrafter"/>
</dbReference>
<feature type="transmembrane region" description="Helical" evidence="1">
    <location>
        <begin position="101"/>
        <end position="121"/>
    </location>
</feature>
<dbReference type="PANTHER" id="PTHR31186:SF1">
    <property type="entry name" value="MODULATOR OF SMOOTHENED PROTEIN"/>
    <property type="match status" value="1"/>
</dbReference>
<dbReference type="PANTHER" id="PTHR31186">
    <property type="entry name" value="MODULATOR OF SMOOTHENED PROTEIN"/>
    <property type="match status" value="1"/>
</dbReference>
<dbReference type="InterPro" id="IPR037663">
    <property type="entry name" value="Mosmo"/>
</dbReference>
<dbReference type="Proteomes" id="UP000675881">
    <property type="component" value="Chromosome 8"/>
</dbReference>
<keyword evidence="5" id="KW-1185">Reference proteome</keyword>
<evidence type="ECO:0000256" key="1">
    <source>
        <dbReference type="SAM" id="Phobius"/>
    </source>
</evidence>
<organism evidence="4">
    <name type="scientific">Lepeophtheirus salmonis</name>
    <name type="common">Salmon louse</name>
    <name type="synonym">Caligus salmonis</name>
    <dbReference type="NCBI Taxonomy" id="72036"/>
    <lineage>
        <taxon>Eukaryota</taxon>
        <taxon>Metazoa</taxon>
        <taxon>Ecdysozoa</taxon>
        <taxon>Arthropoda</taxon>
        <taxon>Crustacea</taxon>
        <taxon>Multicrustacea</taxon>
        <taxon>Hexanauplia</taxon>
        <taxon>Copepoda</taxon>
        <taxon>Siphonostomatoida</taxon>
        <taxon>Caligidae</taxon>
        <taxon>Lepeophtheirus</taxon>
    </lineage>
</organism>
<keyword evidence="1" id="KW-0472">Membrane</keyword>
<evidence type="ECO:0000313" key="5">
    <source>
        <dbReference type="Proteomes" id="UP000675881"/>
    </source>
</evidence>
<feature type="transmembrane region" description="Helical" evidence="1">
    <location>
        <begin position="67"/>
        <end position="89"/>
    </location>
</feature>
<accession>A0A0K2TMF8</accession>
<feature type="transmembrane region" description="Helical" evidence="1">
    <location>
        <begin position="141"/>
        <end position="160"/>
    </location>
</feature>
<evidence type="ECO:0000313" key="4">
    <source>
        <dbReference type="EMBL" id="CDW27079.1"/>
    </source>
</evidence>
<dbReference type="EMBL" id="HG994587">
    <property type="protein sequence ID" value="CAF3017586.1"/>
    <property type="molecule type" value="Genomic_DNA"/>
</dbReference>
<dbReference type="AlphaFoldDB" id="A0A0K2TMF8"/>
<evidence type="ECO:0000256" key="2">
    <source>
        <dbReference type="SAM" id="SignalP"/>
    </source>
</evidence>
<feature type="signal peptide" evidence="2">
    <location>
        <begin position="1"/>
        <end position="21"/>
    </location>
</feature>
<reference evidence="3" key="2">
    <citation type="submission" date="2021-02" db="EMBL/GenBank/DDBJ databases">
        <authorList>
            <person name="Bekaert M."/>
        </authorList>
    </citation>
    <scope>NUCLEOTIDE SEQUENCE</scope>
    <source>
        <strain evidence="3">IoA-00</strain>
    </source>
</reference>
<dbReference type="Pfam" id="PF18800">
    <property type="entry name" value="Atthog"/>
    <property type="match status" value="1"/>
</dbReference>
<keyword evidence="1" id="KW-1133">Transmembrane helix</keyword>
<feature type="chain" id="PRO_5035992658" evidence="2">
    <location>
        <begin position="22"/>
        <end position="168"/>
    </location>
</feature>
<keyword evidence="2" id="KW-0732">Signal</keyword>
<dbReference type="Gene3D" id="1.20.140.150">
    <property type="match status" value="1"/>
</dbReference>
<reference evidence="4" key="1">
    <citation type="submission" date="2014-05" db="EMBL/GenBank/DDBJ databases">
        <authorList>
            <person name="Chronopoulou M."/>
        </authorList>
    </citation>
    <scope>NUCLEOTIDE SEQUENCE</scope>
    <source>
        <tissue evidence="4">Whole organism</tissue>
    </source>
</reference>
<dbReference type="GO" id="GO:0045879">
    <property type="term" value="P:negative regulation of smoothened signaling pathway"/>
    <property type="evidence" value="ECO:0007669"/>
    <property type="project" value="TreeGrafter"/>
</dbReference>
<keyword evidence="1" id="KW-0812">Transmembrane</keyword>
<name>A0A0K2TMF8_LEPSM</name>
<evidence type="ECO:0000313" key="3">
    <source>
        <dbReference type="EMBL" id="CAF3017586.1"/>
    </source>
</evidence>
<dbReference type="GO" id="GO:0060170">
    <property type="term" value="C:ciliary membrane"/>
    <property type="evidence" value="ECO:0007669"/>
    <property type="project" value="TreeGrafter"/>
</dbReference>
<sequence>MDKLTVISCLLFFTADLFAVASLVTPNWIVTHVGGDTRLGLLQSCFTIYNRSQVCDATDFSHPEWTISLLSIFFGCLAITTTIILISVSQWKPALLHYAKWVGFSAVILFCIAAVIFPIGFSKDEIGGAPYQLPNSFQVGISYISFVMSLWITVVSELFASKVCLPHF</sequence>
<gene>
    <name evidence="3" type="ORF">LSAA_14025</name>
</gene>
<dbReference type="OrthoDB" id="8768722at2759"/>
<protein>
    <submittedName>
        <fullName evidence="4">CG14182 CG14182PAlike [Tribolium castaneum]</fullName>
    </submittedName>
    <submittedName>
        <fullName evidence="3">MOSMO</fullName>
    </submittedName>
</protein>